<feature type="compositionally biased region" description="Basic residues" evidence="1">
    <location>
        <begin position="305"/>
        <end position="315"/>
    </location>
</feature>
<dbReference type="PANTHER" id="PTHR39611:SF2">
    <property type="entry name" value="HYDROXYPROLINE-RICH GLYCOPROTEIN DZ-HRGP"/>
    <property type="match status" value="1"/>
</dbReference>
<evidence type="ECO:0000313" key="3">
    <source>
        <dbReference type="EMBL" id="EFW98900.1"/>
    </source>
</evidence>
<dbReference type="OrthoDB" id="5413703at2759"/>
<proteinExistence type="predicted"/>
<dbReference type="eggNOG" id="ENOG502S6DG">
    <property type="taxonomic scope" value="Eukaryota"/>
</dbReference>
<dbReference type="EMBL" id="GL630006">
    <property type="protein sequence ID" value="EFW98900.1"/>
    <property type="molecule type" value="Genomic_DNA"/>
</dbReference>
<dbReference type="PANTHER" id="PTHR39611">
    <property type="entry name" value="HYDROXYPROLINE-RICH GLYCOPROTEIN DZ-HRGP-RELATED"/>
    <property type="match status" value="1"/>
</dbReference>
<evidence type="ECO:0000256" key="1">
    <source>
        <dbReference type="SAM" id="MobiDB-lite"/>
    </source>
</evidence>
<feature type="compositionally biased region" description="Basic and acidic residues" evidence="1">
    <location>
        <begin position="293"/>
        <end position="302"/>
    </location>
</feature>
<protein>
    <recommendedName>
        <fullName evidence="2">DUF7514 domain-containing protein</fullName>
    </recommendedName>
</protein>
<dbReference type="Proteomes" id="UP000007796">
    <property type="component" value="Unassembled WGS sequence"/>
</dbReference>
<feature type="compositionally biased region" description="Low complexity" evidence="1">
    <location>
        <begin position="471"/>
        <end position="483"/>
    </location>
</feature>
<dbReference type="GeneID" id="25977998"/>
<feature type="compositionally biased region" description="Polar residues" evidence="1">
    <location>
        <begin position="23"/>
        <end position="37"/>
    </location>
</feature>
<dbReference type="HOGENOM" id="CLU_440815_0_0_1"/>
<dbReference type="RefSeq" id="XP_014168383.1">
    <property type="nucleotide sequence ID" value="XM_014312908.1"/>
</dbReference>
<name>F0XTU3_GROCL</name>
<gene>
    <name evidence="3" type="ORF">CMQ_4752</name>
</gene>
<dbReference type="Pfam" id="PF24355">
    <property type="entry name" value="DUF7514"/>
    <property type="match status" value="1"/>
</dbReference>
<accession>F0XTU3</accession>
<feature type="region of interest" description="Disordered" evidence="1">
    <location>
        <begin position="1"/>
        <end position="48"/>
    </location>
</feature>
<evidence type="ECO:0000313" key="4">
    <source>
        <dbReference type="Proteomes" id="UP000007796"/>
    </source>
</evidence>
<feature type="compositionally biased region" description="Polar residues" evidence="1">
    <location>
        <begin position="357"/>
        <end position="381"/>
    </location>
</feature>
<organism evidence="4">
    <name type="scientific">Grosmannia clavigera (strain kw1407 / UAMH 11150)</name>
    <name type="common">Blue stain fungus</name>
    <name type="synonym">Graphiocladiella clavigera</name>
    <dbReference type="NCBI Taxonomy" id="655863"/>
    <lineage>
        <taxon>Eukaryota</taxon>
        <taxon>Fungi</taxon>
        <taxon>Dikarya</taxon>
        <taxon>Ascomycota</taxon>
        <taxon>Pezizomycotina</taxon>
        <taxon>Sordariomycetes</taxon>
        <taxon>Sordariomycetidae</taxon>
        <taxon>Ophiostomatales</taxon>
        <taxon>Ophiostomataceae</taxon>
        <taxon>Leptographium</taxon>
    </lineage>
</organism>
<dbReference type="InterPro" id="IPR055936">
    <property type="entry name" value="DUF7514"/>
</dbReference>
<dbReference type="InParanoid" id="F0XTU3"/>
<feature type="region of interest" description="Disordered" evidence="1">
    <location>
        <begin position="250"/>
        <end position="549"/>
    </location>
</feature>
<sequence>MSFSRPGEPAEHGPSVQFREPVVSSTSAARNGANSSAKPGDGGTQSRDLTAAAGVLPRGAVELTSVDQKWGVLFDRKGQATKRFIEVMHSLAKFIIEKHLPEGSIVIVPEKLQSFYSFLRINGESGFHTVIFRSPSRDLHRKVSELYQDLGCSYHLVQAKPASRPQVPALTPDGFARWMTINAQAFPDEEARRLNKVVSTSPLEAKSALDGKIERLPKQLSRYLLPRKPDHQIRDLLLQAVKRHFGDSCLSRPTLVSVPGSLDRLSPRDEVLGRERSRRDSTSRGRPTSAYYGREKEDEGQTRSRNQHSPHRHDSHRGSYSQRDRQSPSQVRRRSQSKAGSRVRDVSRSGGGGRQLPPSSKTVAQHSSSRRASFAGDSTSPPVVVHGNAGPSSGAVRSYRSSYPEVHRTVDRNSDEGSRRRPASVYGPSSRISAGYLPGSALNTSLTDRDRSTGRGRGIEGGLSGVPNLRSGSSAALAAVGGAKETDSATNPPRQDSSRHDPRANIRRRIRPEDYVAGSDGGSRRTSAIVNGGAGRDVSQTWDEFLREN</sequence>
<dbReference type="STRING" id="655863.F0XTU3"/>
<feature type="compositionally biased region" description="Basic and acidic residues" evidence="1">
    <location>
        <begin position="405"/>
        <end position="419"/>
    </location>
</feature>
<feature type="domain" description="DUF7514" evidence="2">
    <location>
        <begin position="71"/>
        <end position="239"/>
    </location>
</feature>
<feature type="compositionally biased region" description="Basic and acidic residues" evidence="1">
    <location>
        <begin position="265"/>
        <end position="283"/>
    </location>
</feature>
<feature type="compositionally biased region" description="Gly residues" evidence="1">
    <location>
        <begin position="455"/>
        <end position="464"/>
    </location>
</feature>
<reference evidence="3 4" key="1">
    <citation type="journal article" date="2011" name="Proc. Natl. Acad. Sci. U.S.A.">
        <title>Genome and transcriptome analyses of the mountain pine beetle-fungal symbiont Grosmannia clavigera, a lodgepole pine pathogen.</title>
        <authorList>
            <person name="DiGuistini S."/>
            <person name="Wang Y."/>
            <person name="Liao N.Y."/>
            <person name="Taylor G."/>
            <person name="Tanguay P."/>
            <person name="Feau N."/>
            <person name="Henrissat B."/>
            <person name="Chan S.K."/>
            <person name="Hesse-Orce U."/>
            <person name="Alamouti S.M."/>
            <person name="Tsui C.K.M."/>
            <person name="Docking R.T."/>
            <person name="Levasseur A."/>
            <person name="Haridas S."/>
            <person name="Robertson G."/>
            <person name="Birol I."/>
            <person name="Holt R.A."/>
            <person name="Marra M.A."/>
            <person name="Hamelin R.C."/>
            <person name="Hirst M."/>
            <person name="Jones S.J.M."/>
            <person name="Bohlmann J."/>
            <person name="Breuil C."/>
        </authorList>
    </citation>
    <scope>NUCLEOTIDE SEQUENCE [LARGE SCALE GENOMIC DNA]</scope>
    <source>
        <strain evidence="4">kw1407 / UAMH 11150</strain>
    </source>
</reference>
<dbReference type="AlphaFoldDB" id="F0XTU3"/>
<evidence type="ECO:0000259" key="2">
    <source>
        <dbReference type="Pfam" id="PF24355"/>
    </source>
</evidence>
<keyword evidence="4" id="KW-1185">Reference proteome</keyword>